<dbReference type="EMBL" id="JBHUMM010000043">
    <property type="protein sequence ID" value="MFD2673347.1"/>
    <property type="molecule type" value="Genomic_DNA"/>
</dbReference>
<sequence length="337" mass="38626">MKLLILGGSMFVGYHMTKAALDAGHEVTLFNRGKTDPDAFPEAEKLIGDRMENLTALQGRQWDAVIDTSGYLPRVVKASVALLADQVKQYIFISTISVYQDFLNPGVDETYPVSEMDDPTNEDVRSYYDELKVLCERTVEDYFPERGLYIRAGLIAGPRDPLDRFTYWPTRMKRGGDVLVGGNPDDAIQFIDVRDLAEWTIRMIENEETGVYNATGPDEPLTMQQLLETCRQVTDVEAKFIYADSDFLMEKKVIPWDELPLWNPKQGETAHMTYYLAVSNEKARAKGLRFRPLQETIRDILSWDATRPVDQMRYAGLAEKKEQKLLKEWLERTTQSQ</sequence>
<dbReference type="SUPFAM" id="SSF51735">
    <property type="entry name" value="NAD(P)-binding Rossmann-fold domains"/>
    <property type="match status" value="1"/>
</dbReference>
<dbReference type="PANTHER" id="PTHR43245:SF13">
    <property type="entry name" value="UDP-D-APIOSE_UDP-D-XYLOSE SYNTHASE 2"/>
    <property type="match status" value="1"/>
</dbReference>
<reference evidence="3" key="1">
    <citation type="journal article" date="2019" name="Int. J. Syst. Evol. Microbiol.">
        <title>The Global Catalogue of Microorganisms (GCM) 10K type strain sequencing project: providing services to taxonomists for standard genome sequencing and annotation.</title>
        <authorList>
            <consortium name="The Broad Institute Genomics Platform"/>
            <consortium name="The Broad Institute Genome Sequencing Center for Infectious Disease"/>
            <person name="Wu L."/>
            <person name="Ma J."/>
        </authorList>
    </citation>
    <scope>NUCLEOTIDE SEQUENCE [LARGE SCALE GENOMIC DNA]</scope>
    <source>
        <strain evidence="3">KCTC 33676</strain>
    </source>
</reference>
<keyword evidence="3" id="KW-1185">Reference proteome</keyword>
<protein>
    <submittedName>
        <fullName evidence="2">SDR family oxidoreductase</fullName>
    </submittedName>
</protein>
<dbReference type="InterPro" id="IPR050177">
    <property type="entry name" value="Lipid_A_modif_metabolic_enz"/>
</dbReference>
<dbReference type="RefSeq" id="WP_379930914.1">
    <property type="nucleotide sequence ID" value="NZ_JBHUMM010000043.1"/>
</dbReference>
<dbReference type="Proteomes" id="UP001597497">
    <property type="component" value="Unassembled WGS sequence"/>
</dbReference>
<dbReference type="Pfam" id="PF01370">
    <property type="entry name" value="Epimerase"/>
    <property type="match status" value="1"/>
</dbReference>
<evidence type="ECO:0000313" key="3">
    <source>
        <dbReference type="Proteomes" id="UP001597497"/>
    </source>
</evidence>
<comment type="caution">
    <text evidence="2">The sequence shown here is derived from an EMBL/GenBank/DDBJ whole genome shotgun (WGS) entry which is preliminary data.</text>
</comment>
<organism evidence="2 3">
    <name type="scientific">Marinicrinis sediminis</name>
    <dbReference type="NCBI Taxonomy" id="1652465"/>
    <lineage>
        <taxon>Bacteria</taxon>
        <taxon>Bacillati</taxon>
        <taxon>Bacillota</taxon>
        <taxon>Bacilli</taxon>
        <taxon>Bacillales</taxon>
        <taxon>Paenibacillaceae</taxon>
    </lineage>
</organism>
<dbReference type="InterPro" id="IPR036291">
    <property type="entry name" value="NAD(P)-bd_dom_sf"/>
</dbReference>
<feature type="domain" description="NAD-dependent epimerase/dehydratase" evidence="1">
    <location>
        <begin position="4"/>
        <end position="213"/>
    </location>
</feature>
<accession>A0ABW5RH08</accession>
<dbReference type="Gene3D" id="3.40.50.720">
    <property type="entry name" value="NAD(P)-binding Rossmann-like Domain"/>
    <property type="match status" value="1"/>
</dbReference>
<evidence type="ECO:0000313" key="2">
    <source>
        <dbReference type="EMBL" id="MFD2673347.1"/>
    </source>
</evidence>
<dbReference type="PANTHER" id="PTHR43245">
    <property type="entry name" value="BIFUNCTIONAL POLYMYXIN RESISTANCE PROTEIN ARNA"/>
    <property type="match status" value="1"/>
</dbReference>
<dbReference type="CDD" id="cd05265">
    <property type="entry name" value="SDR_a1"/>
    <property type="match status" value="1"/>
</dbReference>
<proteinExistence type="predicted"/>
<name>A0ABW5RH08_9BACL</name>
<evidence type="ECO:0000259" key="1">
    <source>
        <dbReference type="Pfam" id="PF01370"/>
    </source>
</evidence>
<gene>
    <name evidence="2" type="ORF">ACFSUC_17365</name>
</gene>
<dbReference type="InterPro" id="IPR001509">
    <property type="entry name" value="Epimerase_deHydtase"/>
</dbReference>